<dbReference type="EMBL" id="VSRR010001075">
    <property type="protein sequence ID" value="MPC22317.1"/>
    <property type="molecule type" value="Genomic_DNA"/>
</dbReference>
<organism evidence="2 3">
    <name type="scientific">Portunus trituberculatus</name>
    <name type="common">Swimming crab</name>
    <name type="synonym">Neptunus trituberculatus</name>
    <dbReference type="NCBI Taxonomy" id="210409"/>
    <lineage>
        <taxon>Eukaryota</taxon>
        <taxon>Metazoa</taxon>
        <taxon>Ecdysozoa</taxon>
        <taxon>Arthropoda</taxon>
        <taxon>Crustacea</taxon>
        <taxon>Multicrustacea</taxon>
        <taxon>Malacostraca</taxon>
        <taxon>Eumalacostraca</taxon>
        <taxon>Eucarida</taxon>
        <taxon>Decapoda</taxon>
        <taxon>Pleocyemata</taxon>
        <taxon>Brachyura</taxon>
        <taxon>Eubrachyura</taxon>
        <taxon>Portunoidea</taxon>
        <taxon>Portunidae</taxon>
        <taxon>Portuninae</taxon>
        <taxon>Portunus</taxon>
    </lineage>
</organism>
<name>A0A5B7DMF5_PORTR</name>
<keyword evidence="1" id="KW-0732">Signal</keyword>
<comment type="caution">
    <text evidence="2">The sequence shown here is derived from an EMBL/GenBank/DDBJ whole genome shotgun (WGS) entry which is preliminary data.</text>
</comment>
<evidence type="ECO:0000313" key="2">
    <source>
        <dbReference type="EMBL" id="MPC22317.1"/>
    </source>
</evidence>
<accession>A0A5B7DMF5</accession>
<dbReference type="Proteomes" id="UP000324222">
    <property type="component" value="Unassembled WGS sequence"/>
</dbReference>
<feature type="signal peptide" evidence="1">
    <location>
        <begin position="1"/>
        <end position="24"/>
    </location>
</feature>
<protein>
    <submittedName>
        <fullName evidence="2">Uncharacterized protein</fullName>
    </submittedName>
</protein>
<proteinExistence type="predicted"/>
<sequence>MPSLLVPPLLTGCGLLLTLGCVNAERGGGGCCKHCTPEQNNNASRGLGDKADLFGLGKNEQDVIHRVVTPEYC</sequence>
<reference evidence="2 3" key="1">
    <citation type="submission" date="2019-05" db="EMBL/GenBank/DDBJ databases">
        <title>Another draft genome of Portunus trituberculatus and its Hox gene families provides insights of decapod evolution.</title>
        <authorList>
            <person name="Jeong J.-H."/>
            <person name="Song I."/>
            <person name="Kim S."/>
            <person name="Choi T."/>
            <person name="Kim D."/>
            <person name="Ryu S."/>
            <person name="Kim W."/>
        </authorList>
    </citation>
    <scope>NUCLEOTIDE SEQUENCE [LARGE SCALE GENOMIC DNA]</scope>
    <source>
        <tissue evidence="2">Muscle</tissue>
    </source>
</reference>
<keyword evidence="3" id="KW-1185">Reference proteome</keyword>
<gene>
    <name evidence="2" type="ORF">E2C01_015328</name>
</gene>
<dbReference type="AlphaFoldDB" id="A0A5B7DMF5"/>
<evidence type="ECO:0000313" key="3">
    <source>
        <dbReference type="Proteomes" id="UP000324222"/>
    </source>
</evidence>
<feature type="chain" id="PRO_5022699608" evidence="1">
    <location>
        <begin position="25"/>
        <end position="73"/>
    </location>
</feature>
<evidence type="ECO:0000256" key="1">
    <source>
        <dbReference type="SAM" id="SignalP"/>
    </source>
</evidence>